<reference evidence="1" key="1">
    <citation type="submission" date="2021-01" db="EMBL/GenBank/DDBJ databases">
        <title>Whole genome shotgun sequence of Sphaerisporangium rufum NBRC 109079.</title>
        <authorList>
            <person name="Komaki H."/>
            <person name="Tamura T."/>
        </authorList>
    </citation>
    <scope>NUCLEOTIDE SEQUENCE</scope>
    <source>
        <strain evidence="1">NBRC 109079</strain>
    </source>
</reference>
<name>A0A919R9D4_9ACTN</name>
<evidence type="ECO:0000313" key="1">
    <source>
        <dbReference type="EMBL" id="GII81633.1"/>
    </source>
</evidence>
<dbReference type="SUPFAM" id="SSF143100">
    <property type="entry name" value="TTHA1013/TTHA0281-like"/>
    <property type="match status" value="1"/>
</dbReference>
<dbReference type="AlphaFoldDB" id="A0A919R9D4"/>
<keyword evidence="2" id="KW-1185">Reference proteome</keyword>
<dbReference type="Proteomes" id="UP000655287">
    <property type="component" value="Unassembled WGS sequence"/>
</dbReference>
<dbReference type="InterPro" id="IPR035069">
    <property type="entry name" value="TTHA1013/TTHA0281-like"/>
</dbReference>
<sequence>MPGRPSPRGGLTYAVGMSRTVSLTATVTPDEEGFHVARCVQVEVAGQGRTVDEALADLREALELYFEDQSLPRGVW</sequence>
<dbReference type="Gene3D" id="3.30.160.250">
    <property type="match status" value="1"/>
</dbReference>
<comment type="caution">
    <text evidence="1">The sequence shown here is derived from an EMBL/GenBank/DDBJ whole genome shotgun (WGS) entry which is preliminary data.</text>
</comment>
<proteinExistence type="predicted"/>
<organism evidence="1 2">
    <name type="scientific">Sphaerisporangium rufum</name>
    <dbReference type="NCBI Taxonomy" id="1381558"/>
    <lineage>
        <taxon>Bacteria</taxon>
        <taxon>Bacillati</taxon>
        <taxon>Actinomycetota</taxon>
        <taxon>Actinomycetes</taxon>
        <taxon>Streptosporangiales</taxon>
        <taxon>Streptosporangiaceae</taxon>
        <taxon>Sphaerisporangium</taxon>
    </lineage>
</organism>
<accession>A0A919R9D4</accession>
<evidence type="ECO:0000313" key="2">
    <source>
        <dbReference type="Proteomes" id="UP000655287"/>
    </source>
</evidence>
<dbReference type="EMBL" id="BOOU01000104">
    <property type="protein sequence ID" value="GII81633.1"/>
    <property type="molecule type" value="Genomic_DNA"/>
</dbReference>
<protein>
    <recommendedName>
        <fullName evidence="3">Type II toxin-antitoxin system HicB family antitoxin</fullName>
    </recommendedName>
</protein>
<evidence type="ECO:0008006" key="3">
    <source>
        <dbReference type="Google" id="ProtNLM"/>
    </source>
</evidence>
<gene>
    <name evidence="1" type="ORF">Sru01_66150</name>
</gene>